<dbReference type="PANTHER" id="PTHR47510">
    <property type="entry name" value="REVERSE TRANSCRIPTASE DOMAIN-CONTAINING PROTEIN"/>
    <property type="match status" value="1"/>
</dbReference>
<dbReference type="EMBL" id="JAUCMX010000007">
    <property type="protein sequence ID" value="KAK3539497.1"/>
    <property type="molecule type" value="Genomic_DNA"/>
</dbReference>
<evidence type="ECO:0000259" key="7">
    <source>
        <dbReference type="Pfam" id="PF17917"/>
    </source>
</evidence>
<evidence type="ECO:0000313" key="8">
    <source>
        <dbReference type="EMBL" id="KAK3539497.1"/>
    </source>
</evidence>
<organism evidence="8 9">
    <name type="scientific">Hemibagrus guttatus</name>
    <dbReference type="NCBI Taxonomy" id="175788"/>
    <lineage>
        <taxon>Eukaryota</taxon>
        <taxon>Metazoa</taxon>
        <taxon>Chordata</taxon>
        <taxon>Craniata</taxon>
        <taxon>Vertebrata</taxon>
        <taxon>Euteleostomi</taxon>
        <taxon>Actinopterygii</taxon>
        <taxon>Neopterygii</taxon>
        <taxon>Teleostei</taxon>
        <taxon>Ostariophysi</taxon>
        <taxon>Siluriformes</taxon>
        <taxon>Bagridae</taxon>
        <taxon>Hemibagrus</taxon>
    </lineage>
</organism>
<keyword evidence="3" id="KW-0540">Nuclease</keyword>
<keyword evidence="1" id="KW-0808">Transferase</keyword>
<dbReference type="GO" id="GO:0004519">
    <property type="term" value="F:endonuclease activity"/>
    <property type="evidence" value="ECO:0007669"/>
    <property type="project" value="UniProtKB-KW"/>
</dbReference>
<evidence type="ECO:0000256" key="5">
    <source>
        <dbReference type="ARBA" id="ARBA00022801"/>
    </source>
</evidence>
<dbReference type="Proteomes" id="UP001274896">
    <property type="component" value="Unassembled WGS sequence"/>
</dbReference>
<keyword evidence="5" id="KW-0378">Hydrolase</keyword>
<sequence length="376" mass="42809">MAPILRYPDPDLPIVVEAELEELQHWLEGAHHPFLVLTDHRNLEYLCSAKWLNPRQAWWALFFTRFEFSVTYCPGTKNSKADALSRQFKAQSEPSQPELILPAAAILAPVRWSIIEEIQQAHADEPPPVNSPSTKVYVPLQFPQLLLQWVHEAPSSAHPGILRSTQLTLRRFWRPFLRTDVERQRKIVAEVSTQSVIFEELLKLYAKEALCELYGAISDLQNAQPNELFIIAGDFNHGNLKTVLPKFHQHVDIATRGAKTLDLVYTNIPGTYRLEPHPHLSYSDNISMLIPAYRPLVRCSKLVLKHVKTWPAGATSALQDCFECTDWNMFRKAATNSINLEKYTTSVTSYIGKCIDDVAVAKTITTRSNQKPWMTA</sequence>
<comment type="caution">
    <text evidence="8">The sequence shown here is derived from an EMBL/GenBank/DDBJ whole genome shotgun (WGS) entry which is preliminary data.</text>
</comment>
<reference evidence="8" key="1">
    <citation type="submission" date="2023-06" db="EMBL/GenBank/DDBJ databases">
        <title>Male Hemibagrus guttatus genome.</title>
        <authorList>
            <person name="Bian C."/>
        </authorList>
    </citation>
    <scope>NUCLEOTIDE SEQUENCE</scope>
    <source>
        <strain evidence="8">Male_cb2023</strain>
        <tissue evidence="8">Muscle</tissue>
    </source>
</reference>
<evidence type="ECO:0000256" key="1">
    <source>
        <dbReference type="ARBA" id="ARBA00022679"/>
    </source>
</evidence>
<dbReference type="PANTHER" id="PTHR47510:SF3">
    <property type="entry name" value="ENDO_EXONUCLEASE_PHOSPHATASE DOMAIN-CONTAINING PROTEIN"/>
    <property type="match status" value="1"/>
</dbReference>
<keyword evidence="6" id="KW-0695">RNA-directed DNA polymerase</keyword>
<feature type="domain" description="Reverse transcriptase RNase H-like" evidence="7">
    <location>
        <begin position="20"/>
        <end position="66"/>
    </location>
</feature>
<evidence type="ECO:0000256" key="3">
    <source>
        <dbReference type="ARBA" id="ARBA00022722"/>
    </source>
</evidence>
<evidence type="ECO:0000313" key="9">
    <source>
        <dbReference type="Proteomes" id="UP001274896"/>
    </source>
</evidence>
<protein>
    <recommendedName>
        <fullName evidence="7">Reverse transcriptase RNase H-like domain-containing protein</fullName>
    </recommendedName>
</protein>
<dbReference type="AlphaFoldDB" id="A0AAE0R0K4"/>
<evidence type="ECO:0000256" key="6">
    <source>
        <dbReference type="ARBA" id="ARBA00022918"/>
    </source>
</evidence>
<dbReference type="SUPFAM" id="SSF56672">
    <property type="entry name" value="DNA/RNA polymerases"/>
    <property type="match status" value="1"/>
</dbReference>
<keyword evidence="4" id="KW-0255">Endonuclease</keyword>
<keyword evidence="9" id="KW-1185">Reference proteome</keyword>
<dbReference type="InterPro" id="IPR041373">
    <property type="entry name" value="RT_RNaseH"/>
</dbReference>
<dbReference type="GO" id="GO:0003964">
    <property type="term" value="F:RNA-directed DNA polymerase activity"/>
    <property type="evidence" value="ECO:0007669"/>
    <property type="project" value="UniProtKB-KW"/>
</dbReference>
<name>A0AAE0R0K4_9TELE</name>
<dbReference type="InterPro" id="IPR043502">
    <property type="entry name" value="DNA/RNA_pol_sf"/>
</dbReference>
<dbReference type="GO" id="GO:0016787">
    <property type="term" value="F:hydrolase activity"/>
    <property type="evidence" value="ECO:0007669"/>
    <property type="project" value="UniProtKB-KW"/>
</dbReference>
<proteinExistence type="predicted"/>
<evidence type="ECO:0000256" key="2">
    <source>
        <dbReference type="ARBA" id="ARBA00022695"/>
    </source>
</evidence>
<keyword evidence="2" id="KW-0548">Nucleotidyltransferase</keyword>
<gene>
    <name evidence="8" type="ORF">QTP70_009038</name>
</gene>
<accession>A0AAE0R0K4</accession>
<evidence type="ECO:0000256" key="4">
    <source>
        <dbReference type="ARBA" id="ARBA00022759"/>
    </source>
</evidence>
<dbReference type="Pfam" id="PF17917">
    <property type="entry name" value="RT_RNaseH"/>
    <property type="match status" value="1"/>
</dbReference>